<dbReference type="Pfam" id="PF01297">
    <property type="entry name" value="ZnuA"/>
    <property type="match status" value="1"/>
</dbReference>
<proteinExistence type="inferred from homology"/>
<keyword evidence="2" id="KW-0813">Transport</keyword>
<comment type="similarity">
    <text evidence="1">Belongs to the bacterial solute-binding protein 9 family.</text>
</comment>
<dbReference type="SUPFAM" id="SSF53807">
    <property type="entry name" value="Helical backbone' metal receptor"/>
    <property type="match status" value="1"/>
</dbReference>
<accession>A0A8J6IZI2</accession>
<evidence type="ECO:0000256" key="1">
    <source>
        <dbReference type="ARBA" id="ARBA00011028"/>
    </source>
</evidence>
<protein>
    <submittedName>
        <fullName evidence="5">Zinc ABC transporter substrate-binding protein</fullName>
    </submittedName>
</protein>
<sequence>MKKRIIPLLLILALCLAGCGSGGSVGAENARMRVVTTTYPIYLFTSALTRDVDGVVVERLDTGSTSCLHDYTLSVNDMKKLADADVIALNGAGLEDFMDDALATSNAAVIDCDQGVDLLPALNSHDVEEDHAHDAHDHDHEDHDHGDIDPHYWMDPRRAVQMMENLADGLSQADPAHAQDYARAAQSCTAQLSGWEEELNDLFDSARRQEVDFSGLITFHDGFQYFAAAYDLPLLASIEEEAGSEASAKEIVEITDLVKEKGIPVIFTEVNGSDATAQAIRRETGCAVEQLTMIMDGPDDQLENYYDALLANAKAVIDGFAGEELVK</sequence>
<evidence type="ECO:0000313" key="6">
    <source>
        <dbReference type="Proteomes" id="UP000602260"/>
    </source>
</evidence>
<dbReference type="PANTHER" id="PTHR42953:SF3">
    <property type="entry name" value="HIGH-AFFINITY ZINC UPTAKE SYSTEM PROTEIN ZNUA"/>
    <property type="match status" value="1"/>
</dbReference>
<dbReference type="Proteomes" id="UP000602260">
    <property type="component" value="Unassembled WGS sequence"/>
</dbReference>
<comment type="caution">
    <text evidence="5">The sequence shown here is derived from an EMBL/GenBank/DDBJ whole genome shotgun (WGS) entry which is preliminary data.</text>
</comment>
<dbReference type="GO" id="GO:0046872">
    <property type="term" value="F:metal ion binding"/>
    <property type="evidence" value="ECO:0007669"/>
    <property type="project" value="InterPro"/>
</dbReference>
<dbReference type="InterPro" id="IPR006127">
    <property type="entry name" value="ZnuA-like"/>
</dbReference>
<evidence type="ECO:0000256" key="4">
    <source>
        <dbReference type="SAM" id="SignalP"/>
    </source>
</evidence>
<dbReference type="RefSeq" id="WP_186878771.1">
    <property type="nucleotide sequence ID" value="NZ_JACOPN010000006.1"/>
</dbReference>
<reference evidence="5" key="1">
    <citation type="submission" date="2020-08" db="EMBL/GenBank/DDBJ databases">
        <title>Genome public.</title>
        <authorList>
            <person name="Liu C."/>
            <person name="Sun Q."/>
        </authorList>
    </citation>
    <scope>NUCLEOTIDE SEQUENCE</scope>
    <source>
        <strain evidence="5">BX5</strain>
    </source>
</reference>
<evidence type="ECO:0000256" key="2">
    <source>
        <dbReference type="ARBA" id="ARBA00022448"/>
    </source>
</evidence>
<dbReference type="PANTHER" id="PTHR42953">
    <property type="entry name" value="HIGH-AFFINITY ZINC UPTAKE SYSTEM PROTEIN ZNUA-RELATED"/>
    <property type="match status" value="1"/>
</dbReference>
<keyword evidence="3 4" id="KW-0732">Signal</keyword>
<feature type="signal peptide" evidence="4">
    <location>
        <begin position="1"/>
        <end position="27"/>
    </location>
</feature>
<gene>
    <name evidence="5" type="ORF">H8S55_09475</name>
</gene>
<evidence type="ECO:0000313" key="5">
    <source>
        <dbReference type="EMBL" id="MBC5717548.1"/>
    </source>
</evidence>
<dbReference type="Gene3D" id="3.40.50.1980">
    <property type="entry name" value="Nitrogenase molybdenum iron protein domain"/>
    <property type="match status" value="2"/>
</dbReference>
<name>A0A8J6IZI2_9FIRM</name>
<organism evidence="5 6">
    <name type="scientific">Flintibacter faecis</name>
    <dbReference type="NCBI Taxonomy" id="2763047"/>
    <lineage>
        <taxon>Bacteria</taxon>
        <taxon>Bacillati</taxon>
        <taxon>Bacillota</taxon>
        <taxon>Clostridia</taxon>
        <taxon>Eubacteriales</taxon>
        <taxon>Flintibacter</taxon>
    </lineage>
</organism>
<dbReference type="AlphaFoldDB" id="A0A8J6IZI2"/>
<evidence type="ECO:0000256" key="3">
    <source>
        <dbReference type="ARBA" id="ARBA00022729"/>
    </source>
</evidence>
<keyword evidence="6" id="KW-1185">Reference proteome</keyword>
<feature type="chain" id="PRO_5035197966" evidence="4">
    <location>
        <begin position="28"/>
        <end position="327"/>
    </location>
</feature>
<dbReference type="EMBL" id="JACOPN010000006">
    <property type="protein sequence ID" value="MBC5717548.1"/>
    <property type="molecule type" value="Genomic_DNA"/>
</dbReference>
<dbReference type="InterPro" id="IPR050492">
    <property type="entry name" value="Bact_metal-bind_prot9"/>
</dbReference>
<dbReference type="GO" id="GO:0030001">
    <property type="term" value="P:metal ion transport"/>
    <property type="evidence" value="ECO:0007669"/>
    <property type="project" value="InterPro"/>
</dbReference>